<dbReference type="GO" id="GO:0006412">
    <property type="term" value="P:translation"/>
    <property type="evidence" value="ECO:0007669"/>
    <property type="project" value="UniProtKB-UniRule"/>
</dbReference>
<organism evidence="6 7">
    <name type="scientific">Lujinxingia vulgaris</name>
    <dbReference type="NCBI Taxonomy" id="2600176"/>
    <lineage>
        <taxon>Bacteria</taxon>
        <taxon>Deltaproteobacteria</taxon>
        <taxon>Bradymonadales</taxon>
        <taxon>Lujinxingiaceae</taxon>
        <taxon>Lujinxingia</taxon>
    </lineage>
</organism>
<dbReference type="GO" id="GO:0022625">
    <property type="term" value="C:cytosolic large ribosomal subunit"/>
    <property type="evidence" value="ECO:0007669"/>
    <property type="project" value="TreeGrafter"/>
</dbReference>
<evidence type="ECO:0000256" key="5">
    <source>
        <dbReference type="RuleBase" id="RU000660"/>
    </source>
</evidence>
<name>A0A5C6X6R8_9DELT</name>
<evidence type="ECO:0000256" key="4">
    <source>
        <dbReference type="HAMAP-Rule" id="MF_01368"/>
    </source>
</evidence>
<keyword evidence="7" id="KW-1185">Reference proteome</keyword>
<dbReference type="NCBIfam" id="TIGR00059">
    <property type="entry name" value="L17"/>
    <property type="match status" value="1"/>
</dbReference>
<gene>
    <name evidence="4" type="primary">rplQ</name>
    <name evidence="6" type="ORF">FRC98_16365</name>
</gene>
<keyword evidence="2 4" id="KW-0689">Ribosomal protein</keyword>
<evidence type="ECO:0000256" key="2">
    <source>
        <dbReference type="ARBA" id="ARBA00022980"/>
    </source>
</evidence>
<dbReference type="RefSeq" id="WP_146982526.1">
    <property type="nucleotide sequence ID" value="NZ_VOSM01000009.1"/>
</dbReference>
<proteinExistence type="inferred from homology"/>
<dbReference type="Proteomes" id="UP000321412">
    <property type="component" value="Unassembled WGS sequence"/>
</dbReference>
<dbReference type="SUPFAM" id="SSF64263">
    <property type="entry name" value="Prokaryotic ribosomal protein L17"/>
    <property type="match status" value="1"/>
</dbReference>
<dbReference type="OrthoDB" id="9809073at2"/>
<comment type="similarity">
    <text evidence="1 4 5">Belongs to the bacterial ribosomal protein bL17 family.</text>
</comment>
<dbReference type="InterPro" id="IPR000456">
    <property type="entry name" value="Ribosomal_bL17"/>
</dbReference>
<dbReference type="Gene3D" id="3.90.1030.10">
    <property type="entry name" value="Ribosomal protein L17"/>
    <property type="match status" value="1"/>
</dbReference>
<dbReference type="EMBL" id="VOSM01000009">
    <property type="protein sequence ID" value="TXD35389.1"/>
    <property type="molecule type" value="Genomic_DNA"/>
</dbReference>
<evidence type="ECO:0000256" key="1">
    <source>
        <dbReference type="ARBA" id="ARBA00008777"/>
    </source>
</evidence>
<evidence type="ECO:0000256" key="3">
    <source>
        <dbReference type="ARBA" id="ARBA00023274"/>
    </source>
</evidence>
<protein>
    <recommendedName>
        <fullName evidence="4">Large ribosomal subunit protein bL17</fullName>
    </recommendedName>
</protein>
<evidence type="ECO:0000313" key="6">
    <source>
        <dbReference type="EMBL" id="TXD35389.1"/>
    </source>
</evidence>
<sequence>MRHKVNARRFGRETSHRKALFNNLAKSLIRYEMIQTTDTKAKELRRVADRMITLGKRGDLHARRQLLARLGDKELVSKLIDDLAQRDDISGRQGGYTRIVKIGNRQGDNAPISRISWVGATLENTEALRYPAHIRDQFVTDEGEEEAEA</sequence>
<accession>A0A5C6X6R8</accession>
<dbReference type="GO" id="GO:0003735">
    <property type="term" value="F:structural constituent of ribosome"/>
    <property type="evidence" value="ECO:0007669"/>
    <property type="project" value="InterPro"/>
</dbReference>
<comment type="caution">
    <text evidence="6">The sequence shown here is derived from an EMBL/GenBank/DDBJ whole genome shotgun (WGS) entry which is preliminary data.</text>
</comment>
<comment type="subunit">
    <text evidence="4">Part of the 50S ribosomal subunit. Contacts protein L32.</text>
</comment>
<dbReference type="Pfam" id="PF01196">
    <property type="entry name" value="Ribosomal_L17"/>
    <property type="match status" value="1"/>
</dbReference>
<dbReference type="AlphaFoldDB" id="A0A5C6X6R8"/>
<dbReference type="InterPro" id="IPR036373">
    <property type="entry name" value="Ribosomal_bL17_sf"/>
</dbReference>
<dbReference type="PROSITE" id="PS01167">
    <property type="entry name" value="RIBOSOMAL_L17"/>
    <property type="match status" value="1"/>
</dbReference>
<dbReference type="PANTHER" id="PTHR14413:SF16">
    <property type="entry name" value="LARGE RIBOSOMAL SUBUNIT PROTEIN BL17M"/>
    <property type="match status" value="1"/>
</dbReference>
<dbReference type="PANTHER" id="PTHR14413">
    <property type="entry name" value="RIBOSOMAL PROTEIN L17"/>
    <property type="match status" value="1"/>
</dbReference>
<dbReference type="HAMAP" id="MF_01368">
    <property type="entry name" value="Ribosomal_bL17"/>
    <property type="match status" value="1"/>
</dbReference>
<dbReference type="InterPro" id="IPR047859">
    <property type="entry name" value="Ribosomal_bL17_CS"/>
</dbReference>
<reference evidence="6 7" key="1">
    <citation type="submission" date="2019-08" db="EMBL/GenBank/DDBJ databases">
        <title>Bradymonadales sp. TMQ4.</title>
        <authorList>
            <person name="Liang Q."/>
        </authorList>
    </citation>
    <scope>NUCLEOTIDE SEQUENCE [LARGE SCALE GENOMIC DNA]</scope>
    <source>
        <strain evidence="6 7">TMQ4</strain>
    </source>
</reference>
<keyword evidence="3 4" id="KW-0687">Ribonucleoprotein</keyword>
<evidence type="ECO:0000313" key="7">
    <source>
        <dbReference type="Proteomes" id="UP000321412"/>
    </source>
</evidence>